<dbReference type="WBParaSite" id="SSTP_0001094150.1">
    <property type="protein sequence ID" value="SSTP_0001094150.1"/>
    <property type="gene ID" value="SSTP_0001094150"/>
</dbReference>
<evidence type="ECO:0000313" key="3">
    <source>
        <dbReference type="WBParaSite" id="TCONS_00012972.p1"/>
    </source>
</evidence>
<keyword evidence="1" id="KW-1185">Reference proteome</keyword>
<reference evidence="2" key="1">
    <citation type="submission" date="2015-08" db="UniProtKB">
        <authorList>
            <consortium name="WormBaseParasite"/>
        </authorList>
    </citation>
    <scope>IDENTIFICATION</scope>
</reference>
<dbReference type="AlphaFoldDB" id="A0A0K0ENA4"/>
<evidence type="ECO:0000313" key="2">
    <source>
        <dbReference type="WBParaSite" id="SSTP_0001094150.1"/>
    </source>
</evidence>
<dbReference type="WBParaSite" id="TCONS_00012972.p1">
    <property type="protein sequence ID" value="TCONS_00012972.p1"/>
    <property type="gene ID" value="XLOC_008759"/>
</dbReference>
<organism evidence="2">
    <name type="scientific">Strongyloides stercoralis</name>
    <name type="common">Threadworm</name>
    <dbReference type="NCBI Taxonomy" id="6248"/>
    <lineage>
        <taxon>Eukaryota</taxon>
        <taxon>Metazoa</taxon>
        <taxon>Ecdysozoa</taxon>
        <taxon>Nematoda</taxon>
        <taxon>Chromadorea</taxon>
        <taxon>Rhabditida</taxon>
        <taxon>Tylenchina</taxon>
        <taxon>Panagrolaimomorpha</taxon>
        <taxon>Strongyloidoidea</taxon>
        <taxon>Strongyloididae</taxon>
        <taxon>Strongyloides</taxon>
    </lineage>
</organism>
<protein>
    <submittedName>
        <fullName evidence="2 3">Uncharacterized protein</fullName>
    </submittedName>
</protein>
<sequence>MNFTKFHSFGKIYVEVFTPEGYIILVKRKAKLFYEIQMNEKIICIQHNEMQGFVFRIKKCYYSYGVEDGLFCFKFISSYSAIKENIISLKFSCSKDYGWIKKFF</sequence>
<proteinExistence type="predicted"/>
<name>A0A0K0ENA4_STRER</name>
<dbReference type="Proteomes" id="UP000035681">
    <property type="component" value="Unplaced"/>
</dbReference>
<evidence type="ECO:0000313" key="1">
    <source>
        <dbReference type="Proteomes" id="UP000035681"/>
    </source>
</evidence>
<accession>A0A0K0ENA4</accession>